<evidence type="ECO:0000256" key="3">
    <source>
        <dbReference type="ARBA" id="ARBA00009678"/>
    </source>
</evidence>
<evidence type="ECO:0000256" key="1">
    <source>
        <dbReference type="ARBA" id="ARBA00004496"/>
    </source>
</evidence>
<protein>
    <recommendedName>
        <fullName evidence="4">phosphoinositide 5-phosphatase</fullName>
        <ecNumber evidence="4">3.1.3.36</ecNumber>
    </recommendedName>
</protein>
<dbReference type="GO" id="GO:0005737">
    <property type="term" value="C:cytoplasm"/>
    <property type="evidence" value="ECO:0007669"/>
    <property type="project" value="UniProtKB-SubCell"/>
</dbReference>
<name>A0A177WLN1_BATDL</name>
<keyword evidence="5" id="KW-0813">Transport</keyword>
<dbReference type="PANTHER" id="PTHR11200:SF257">
    <property type="entry name" value="PHOSPHOINOSITIDE 5-PHOSPHATASE"/>
    <property type="match status" value="1"/>
</dbReference>
<dbReference type="GO" id="GO:0046856">
    <property type="term" value="P:phosphatidylinositol dephosphorylation"/>
    <property type="evidence" value="ECO:0007669"/>
    <property type="project" value="InterPro"/>
</dbReference>
<dbReference type="PROSITE" id="PS50275">
    <property type="entry name" value="SAC"/>
    <property type="match status" value="1"/>
</dbReference>
<dbReference type="EC" id="3.1.3.36" evidence="4"/>
<reference evidence="10 11" key="1">
    <citation type="submission" date="2006-10" db="EMBL/GenBank/DDBJ databases">
        <title>The Genome Sequence of Batrachochytrium dendrobatidis JEL423.</title>
        <authorList>
            <consortium name="The Broad Institute Genome Sequencing Platform"/>
            <person name="Birren B."/>
            <person name="Lander E."/>
            <person name="Galagan J."/>
            <person name="Cuomo C."/>
            <person name="Devon K."/>
            <person name="Jaffe D."/>
            <person name="Butler J."/>
            <person name="Alvarez P."/>
            <person name="Gnerre S."/>
            <person name="Grabherr M."/>
            <person name="Kleber M."/>
            <person name="Mauceli E."/>
            <person name="Brockman W."/>
            <person name="Young S."/>
            <person name="LaButti K."/>
            <person name="Sykes S."/>
            <person name="DeCaprio D."/>
            <person name="Crawford M."/>
            <person name="Koehrsen M."/>
            <person name="Engels R."/>
            <person name="Montgomery P."/>
            <person name="Pearson M."/>
            <person name="Howarth C."/>
            <person name="Larson L."/>
            <person name="White J."/>
            <person name="O'Leary S."/>
            <person name="Kodira C."/>
            <person name="Zeng Q."/>
            <person name="Yandava C."/>
            <person name="Alvarado L."/>
            <person name="Longcore J."/>
            <person name="James T."/>
        </authorList>
    </citation>
    <scope>NUCLEOTIDE SEQUENCE [LARGE SCALE GENOMIC DNA]</scope>
    <source>
        <strain evidence="10 11">JEL423</strain>
    </source>
</reference>
<gene>
    <name evidence="10" type="ORF">BDEG_24105</name>
</gene>
<dbReference type="GO" id="GO:0004439">
    <property type="term" value="F:phosphatidylinositol-4,5-bisphosphate 5-phosphatase activity"/>
    <property type="evidence" value="ECO:0007669"/>
    <property type="project" value="UniProtKB-EC"/>
</dbReference>
<comment type="similarity">
    <text evidence="3">In the central section; belongs to the inositol 1,4,5-trisphosphate 5-phosphatase family.</text>
</comment>
<feature type="domain" description="SAC" evidence="9">
    <location>
        <begin position="141"/>
        <end position="495"/>
    </location>
</feature>
<accession>A0A177WLN1</accession>
<dbReference type="FunFam" id="3.60.10.10:FF:000029">
    <property type="entry name" value="Inositol polyphosphate 5-phosphatase"/>
    <property type="match status" value="1"/>
</dbReference>
<dbReference type="Pfam" id="PF22669">
    <property type="entry name" value="Exo_endo_phos2"/>
    <property type="match status" value="1"/>
</dbReference>
<dbReference type="Pfam" id="PF02383">
    <property type="entry name" value="Syja_N"/>
    <property type="match status" value="1"/>
</dbReference>
<dbReference type="EMBL" id="DS022304">
    <property type="protein sequence ID" value="OAJ40360.1"/>
    <property type="molecule type" value="Genomic_DNA"/>
</dbReference>
<sequence>MATTTILYKDYPTRTVVVRPPANFSTTCIVFTSQQTNRGLCSSMLLQPAETIDFASLKPLLPFPVYGCLGTVTIENDIFISLVLETEMVGLLNGQPIYRILKTSFFSLLSNKYDRLNLDPPVSTGVFMDEASSVIHPCQSLIKLLSYGSFYYSPTFDLTHRMEERLSSFFESQLSESSNITTEVESVLDTMDLNYVWNRNMLRQLMQIREQELSPSARKEFDMGGHVLAIIQGFVGLTNVSSSSGKWQFGIISRMGCNRAGTRFNARGINDDGYVSNFVETEFLMLNEKYWTSFLQIRGSVPVFWEQIGVQVSHKVILSRGPESALPAATKHFQELVRLYSAVNVVNLLSQSPTSAEYALNESYRTAVLSLPKEISTGVIYSTFDFHAIVKRDQYERLDNLLDQVRSSIDSFGYSIFDHQEKTVVFRQSGVFRTNCLDCLDRTNVVQTFFARHMLDLHLERFNIRLNSTDVENWNNAFNGLWADNGDWLSRIYAGTGALKSSYTRKGKQTMLGFLDDAAKSVNRFYVSNFQDKAKQEAINLLFSQGPATSSLLLQNPAYDIAERQMQARLYEYAKPSELNILLRTYNLHGKMPSIEALMTWLNPTYTVLPDIIVIGVQELIELTPDRYISTDTNLLRFQLEAKLLTALNSKPSVKYVVLRSIHLVALGLFVFVKPEITHHIKKLETATVKTGLGGMAANKGGVGLSIAYHDTSMVFITAHLAAGTLAVEERNRDYWTITNGLVFRGKRLHDHDMVFWLGDFNYRIDLPNEQVRKCIQNKELLFLSTHDQLSKQIQMGLAFTKYIEGPLSFEPTYKYDTWSTNYDTSEKARTPSWTDRILFKGNNIQLKEYTRGELQMSDHRPVHAILLVQVNEIDFQTFNAIHTGLLQQLFAGNTKVEPQLSGLKKEVISTKVSPTAFDIQAEKNPNSATAVTGTLIDLSHDQDVSTVLVAPILNPFTSSDPFLWNNPLGPLPPPSSDAAKWWELPLITSAGFRSGVQSSCLGQSLLD</sequence>
<dbReference type="Gene3D" id="3.60.10.10">
    <property type="entry name" value="Endonuclease/exonuclease/phosphatase"/>
    <property type="match status" value="1"/>
</dbReference>
<evidence type="ECO:0000256" key="4">
    <source>
        <dbReference type="ARBA" id="ARBA00013044"/>
    </source>
</evidence>
<dbReference type="OrthoDB" id="405996at2759"/>
<dbReference type="InterPro" id="IPR046985">
    <property type="entry name" value="IP5"/>
</dbReference>
<organism evidence="10 11">
    <name type="scientific">Batrachochytrium dendrobatidis (strain JEL423)</name>
    <dbReference type="NCBI Taxonomy" id="403673"/>
    <lineage>
        <taxon>Eukaryota</taxon>
        <taxon>Fungi</taxon>
        <taxon>Fungi incertae sedis</taxon>
        <taxon>Chytridiomycota</taxon>
        <taxon>Chytridiomycota incertae sedis</taxon>
        <taxon>Chytridiomycetes</taxon>
        <taxon>Rhizophydiales</taxon>
        <taxon>Rhizophydiales incertae sedis</taxon>
        <taxon>Batrachochytrium</taxon>
    </lineage>
</organism>
<dbReference type="GO" id="GO:0015031">
    <property type="term" value="P:protein transport"/>
    <property type="evidence" value="ECO:0007669"/>
    <property type="project" value="UniProtKB-KW"/>
</dbReference>
<evidence type="ECO:0000313" key="10">
    <source>
        <dbReference type="EMBL" id="OAJ40360.1"/>
    </source>
</evidence>
<dbReference type="Proteomes" id="UP000077115">
    <property type="component" value="Unassembled WGS sequence"/>
</dbReference>
<dbReference type="AlphaFoldDB" id="A0A177WLN1"/>
<evidence type="ECO:0000313" key="11">
    <source>
        <dbReference type="Proteomes" id="UP000077115"/>
    </source>
</evidence>
<reference evidence="10 11" key="2">
    <citation type="submission" date="2016-05" db="EMBL/GenBank/DDBJ databases">
        <title>Lineage-specific infection strategies underlie the spectrum of fungal disease in amphibians.</title>
        <authorList>
            <person name="Cuomo C.A."/>
            <person name="Farrer R.A."/>
            <person name="James T."/>
            <person name="Longcore J."/>
            <person name="Birren B."/>
        </authorList>
    </citation>
    <scope>NUCLEOTIDE SEQUENCE [LARGE SCALE GENOMIC DNA]</scope>
    <source>
        <strain evidence="10 11">JEL423</strain>
    </source>
</reference>
<evidence type="ECO:0000259" key="9">
    <source>
        <dbReference type="PROSITE" id="PS50275"/>
    </source>
</evidence>
<evidence type="ECO:0000256" key="2">
    <source>
        <dbReference type="ARBA" id="ARBA00008943"/>
    </source>
</evidence>
<keyword evidence="6" id="KW-0963">Cytoplasm</keyword>
<dbReference type="InterPro" id="IPR036691">
    <property type="entry name" value="Endo/exonu/phosph_ase_sf"/>
</dbReference>
<proteinExistence type="inferred from homology"/>
<evidence type="ECO:0000256" key="6">
    <source>
        <dbReference type="ARBA" id="ARBA00022490"/>
    </source>
</evidence>
<keyword evidence="7" id="KW-0378">Hydrolase</keyword>
<dbReference type="SUPFAM" id="SSF56219">
    <property type="entry name" value="DNase I-like"/>
    <property type="match status" value="1"/>
</dbReference>
<dbReference type="VEuPathDB" id="FungiDB:BDEG_24105"/>
<comment type="similarity">
    <text evidence="2">Belongs to the synaptojanin family.</text>
</comment>
<comment type="subcellular location">
    <subcellularLocation>
        <location evidence="1">Cytoplasm</location>
    </subcellularLocation>
</comment>
<evidence type="ECO:0000256" key="5">
    <source>
        <dbReference type="ARBA" id="ARBA00022448"/>
    </source>
</evidence>
<evidence type="ECO:0000256" key="8">
    <source>
        <dbReference type="ARBA" id="ARBA00022927"/>
    </source>
</evidence>
<keyword evidence="8" id="KW-0653">Protein transport</keyword>
<dbReference type="SMART" id="SM00128">
    <property type="entry name" value="IPPc"/>
    <property type="match status" value="1"/>
</dbReference>
<dbReference type="eggNOG" id="KOG0566">
    <property type="taxonomic scope" value="Eukaryota"/>
</dbReference>
<dbReference type="STRING" id="403673.A0A177WLN1"/>
<dbReference type="InterPro" id="IPR002013">
    <property type="entry name" value="SAC_dom"/>
</dbReference>
<dbReference type="InterPro" id="IPR000300">
    <property type="entry name" value="IPPc"/>
</dbReference>
<evidence type="ECO:0000256" key="7">
    <source>
        <dbReference type="ARBA" id="ARBA00022801"/>
    </source>
</evidence>
<dbReference type="PANTHER" id="PTHR11200">
    <property type="entry name" value="INOSITOL 5-PHOSPHATASE"/>
    <property type="match status" value="1"/>
</dbReference>